<evidence type="ECO:0000313" key="7">
    <source>
        <dbReference type="Proteomes" id="UP000002366"/>
    </source>
</evidence>
<protein>
    <submittedName>
        <fullName evidence="6">Transcriptional regulator, TetR family</fullName>
    </submittedName>
</protein>
<dbReference type="AlphaFoldDB" id="D5EFK9"/>
<evidence type="ECO:0000259" key="5">
    <source>
        <dbReference type="PROSITE" id="PS50977"/>
    </source>
</evidence>
<dbReference type="OrthoDB" id="9785164at2"/>
<evidence type="ECO:0000256" key="3">
    <source>
        <dbReference type="ARBA" id="ARBA00023163"/>
    </source>
</evidence>
<dbReference type="Gene3D" id="1.10.10.60">
    <property type="entry name" value="Homeodomain-like"/>
    <property type="match status" value="1"/>
</dbReference>
<dbReference type="InterPro" id="IPR009057">
    <property type="entry name" value="Homeodomain-like_sf"/>
</dbReference>
<evidence type="ECO:0000313" key="6">
    <source>
        <dbReference type="EMBL" id="ADE57341.1"/>
    </source>
</evidence>
<dbReference type="Gene3D" id="1.10.357.10">
    <property type="entry name" value="Tetracycline Repressor, domain 2"/>
    <property type="match status" value="1"/>
</dbReference>
<dbReference type="HOGENOM" id="CLU_069356_12_2_0"/>
<keyword evidence="7" id="KW-1185">Reference proteome</keyword>
<gene>
    <name evidence="6" type="ordered locus">Amico_1220</name>
</gene>
<dbReference type="EMBL" id="CP001997">
    <property type="protein sequence ID" value="ADE57341.1"/>
    <property type="molecule type" value="Genomic_DNA"/>
</dbReference>
<evidence type="ECO:0000256" key="4">
    <source>
        <dbReference type="PROSITE-ProRule" id="PRU00335"/>
    </source>
</evidence>
<reference evidence="6 7" key="1">
    <citation type="journal article" date="2010" name="Stand. Genomic Sci.">
        <title>Complete genome sequence of Aminobacterium colombiense type strain (ALA-1).</title>
        <authorList>
            <person name="Chertkov O."/>
            <person name="Sikorski J."/>
            <person name="Brambilla E."/>
            <person name="Lapidus A."/>
            <person name="Copeland A."/>
            <person name="Glavina Del Rio T."/>
            <person name="Nolan M."/>
            <person name="Lucas S."/>
            <person name="Tice H."/>
            <person name="Cheng J.F."/>
            <person name="Han C."/>
            <person name="Detter J.C."/>
            <person name="Bruce D."/>
            <person name="Tapia R."/>
            <person name="Goodwin L."/>
            <person name="Pitluck S."/>
            <person name="Liolios K."/>
            <person name="Ivanova N."/>
            <person name="Mavromatis K."/>
            <person name="Ovchinnikova G."/>
            <person name="Pati A."/>
            <person name="Chen A."/>
            <person name="Palaniappan K."/>
            <person name="Land M."/>
            <person name="Hauser L."/>
            <person name="Chang Y.J."/>
            <person name="Jeffries C.D."/>
            <person name="Spring S."/>
            <person name="Rohde M."/>
            <person name="Goker M."/>
            <person name="Bristow J."/>
            <person name="Eisen J.A."/>
            <person name="Markowitz V."/>
            <person name="Hugenholtz P."/>
            <person name="Kyrpides N.C."/>
            <person name="Klenk H.P."/>
        </authorList>
    </citation>
    <scope>NUCLEOTIDE SEQUENCE [LARGE SCALE GENOMIC DNA]</scope>
    <source>
        <strain evidence="7">DSM 12261 / ALA-1</strain>
    </source>
</reference>
<dbReference type="SUPFAM" id="SSF46689">
    <property type="entry name" value="Homeodomain-like"/>
    <property type="match status" value="1"/>
</dbReference>
<dbReference type="eggNOG" id="COG1309">
    <property type="taxonomic scope" value="Bacteria"/>
</dbReference>
<dbReference type="KEGG" id="aco:Amico_1220"/>
<feature type="DNA-binding region" description="H-T-H motif" evidence="4">
    <location>
        <begin position="37"/>
        <end position="56"/>
    </location>
</feature>
<dbReference type="RefSeq" id="WP_013048604.1">
    <property type="nucleotide sequence ID" value="NC_014011.1"/>
</dbReference>
<dbReference type="STRING" id="572547.Amico_1220"/>
<dbReference type="InterPro" id="IPR001647">
    <property type="entry name" value="HTH_TetR"/>
</dbReference>
<dbReference type="Proteomes" id="UP000002366">
    <property type="component" value="Chromosome"/>
</dbReference>
<keyword evidence="1" id="KW-0805">Transcription regulation</keyword>
<accession>D5EFK9</accession>
<evidence type="ECO:0000256" key="2">
    <source>
        <dbReference type="ARBA" id="ARBA00023125"/>
    </source>
</evidence>
<dbReference type="InterPro" id="IPR036271">
    <property type="entry name" value="Tet_transcr_reg_TetR-rel_C_sf"/>
</dbReference>
<dbReference type="InterPro" id="IPR050109">
    <property type="entry name" value="HTH-type_TetR-like_transc_reg"/>
</dbReference>
<keyword evidence="3" id="KW-0804">Transcription</keyword>
<dbReference type="PROSITE" id="PS50977">
    <property type="entry name" value="HTH_TETR_2"/>
    <property type="match status" value="1"/>
</dbReference>
<dbReference type="PRINTS" id="PR00455">
    <property type="entry name" value="HTHTETR"/>
</dbReference>
<proteinExistence type="predicted"/>
<dbReference type="PANTHER" id="PTHR30055:SF234">
    <property type="entry name" value="HTH-TYPE TRANSCRIPTIONAL REGULATOR BETI"/>
    <property type="match status" value="1"/>
</dbReference>
<feature type="domain" description="HTH tetR-type" evidence="5">
    <location>
        <begin position="14"/>
        <end position="74"/>
    </location>
</feature>
<dbReference type="GO" id="GO:0003700">
    <property type="term" value="F:DNA-binding transcription factor activity"/>
    <property type="evidence" value="ECO:0007669"/>
    <property type="project" value="TreeGrafter"/>
</dbReference>
<sequence length="212" mass="23957">MSRIQSKKKEVISELMRETVYKAARSVIEQYGWTGTTMDRVASEAGIAKGTVYNYFKNKRELMMVVMEKNIEPINEQVITIVQRKKFSTMKDTLSAIVETVIVELIRNKKIISAMILAFHEDGELRRKFDPRSHPYQNVREVIHKVISQGVNNGEFRPIDPNLAEAMVNSLFSGISRQIALGDIDISKEEVARDVASFVLRGLLAPVEGGTL</sequence>
<name>D5EFK9_AMICL</name>
<dbReference type="PANTHER" id="PTHR30055">
    <property type="entry name" value="HTH-TYPE TRANSCRIPTIONAL REGULATOR RUTR"/>
    <property type="match status" value="1"/>
</dbReference>
<dbReference type="SUPFAM" id="SSF48498">
    <property type="entry name" value="Tetracyclin repressor-like, C-terminal domain"/>
    <property type="match status" value="1"/>
</dbReference>
<dbReference type="Pfam" id="PF00440">
    <property type="entry name" value="TetR_N"/>
    <property type="match status" value="1"/>
</dbReference>
<keyword evidence="2 4" id="KW-0238">DNA-binding</keyword>
<organism evidence="6 7">
    <name type="scientific">Aminobacterium colombiense (strain DSM 12261 / ALA-1)</name>
    <dbReference type="NCBI Taxonomy" id="572547"/>
    <lineage>
        <taxon>Bacteria</taxon>
        <taxon>Thermotogati</taxon>
        <taxon>Synergistota</taxon>
        <taxon>Synergistia</taxon>
        <taxon>Synergistales</taxon>
        <taxon>Aminobacteriaceae</taxon>
        <taxon>Aminobacterium</taxon>
    </lineage>
</organism>
<dbReference type="GO" id="GO:0000976">
    <property type="term" value="F:transcription cis-regulatory region binding"/>
    <property type="evidence" value="ECO:0007669"/>
    <property type="project" value="TreeGrafter"/>
</dbReference>
<evidence type="ECO:0000256" key="1">
    <source>
        <dbReference type="ARBA" id="ARBA00023015"/>
    </source>
</evidence>